<reference evidence="9" key="1">
    <citation type="journal article" date="2023" name="Science">
        <title>Genome structures resolve the early diversification of teleost fishes.</title>
        <authorList>
            <person name="Parey E."/>
            <person name="Louis A."/>
            <person name="Montfort J."/>
            <person name="Bouchez O."/>
            <person name="Roques C."/>
            <person name="Iampietro C."/>
            <person name="Lluch J."/>
            <person name="Castinel A."/>
            <person name="Donnadieu C."/>
            <person name="Desvignes T."/>
            <person name="Floi Bucao C."/>
            <person name="Jouanno E."/>
            <person name="Wen M."/>
            <person name="Mejri S."/>
            <person name="Dirks R."/>
            <person name="Jansen H."/>
            <person name="Henkel C."/>
            <person name="Chen W.J."/>
            <person name="Zahm M."/>
            <person name="Cabau C."/>
            <person name="Klopp C."/>
            <person name="Thompson A.W."/>
            <person name="Robinson-Rechavi M."/>
            <person name="Braasch I."/>
            <person name="Lecointre G."/>
            <person name="Bobe J."/>
            <person name="Postlethwait J.H."/>
            <person name="Berthelot C."/>
            <person name="Roest Crollius H."/>
            <person name="Guiguen Y."/>
        </authorList>
    </citation>
    <scope>NUCLEOTIDE SEQUENCE</scope>
    <source>
        <strain evidence="9">WJC10195</strain>
    </source>
</reference>
<dbReference type="CDD" id="cd16269">
    <property type="entry name" value="GBP_C"/>
    <property type="match status" value="1"/>
</dbReference>
<dbReference type="CDD" id="cd01851">
    <property type="entry name" value="GBP"/>
    <property type="match status" value="1"/>
</dbReference>
<dbReference type="Pfam" id="PF02841">
    <property type="entry name" value="GBP_C"/>
    <property type="match status" value="2"/>
</dbReference>
<comment type="similarity">
    <text evidence="6">Belongs to the TRAFAC class dynamin-like GTPase superfamily. GB1/RHD3 GTPase family.</text>
</comment>
<keyword evidence="4" id="KW-0391">Immunity</keyword>
<keyword evidence="2" id="KW-0547">Nucleotide-binding</keyword>
<evidence type="ECO:0000313" key="9">
    <source>
        <dbReference type="EMBL" id="KAJ8332795.1"/>
    </source>
</evidence>
<dbReference type="Gene3D" id="1.20.1000.10">
    <property type="entry name" value="Guanylate-binding protein, C-terminal domain"/>
    <property type="match status" value="1"/>
</dbReference>
<evidence type="ECO:0000256" key="5">
    <source>
        <dbReference type="ARBA" id="ARBA00023134"/>
    </source>
</evidence>
<dbReference type="InterPro" id="IPR037684">
    <property type="entry name" value="GBP_C"/>
</dbReference>
<evidence type="ECO:0000256" key="1">
    <source>
        <dbReference type="ARBA" id="ARBA00022588"/>
    </source>
</evidence>
<accession>A0A9Q1E5V3</accession>
<dbReference type="FunFam" id="3.40.50.300:FF:002830">
    <property type="entry name" value="Guanylate-binding protein 2"/>
    <property type="match status" value="1"/>
</dbReference>
<dbReference type="GO" id="GO:0005525">
    <property type="term" value="F:GTP binding"/>
    <property type="evidence" value="ECO:0007669"/>
    <property type="project" value="UniProtKB-KW"/>
</dbReference>
<dbReference type="Pfam" id="PF02263">
    <property type="entry name" value="GBP"/>
    <property type="match status" value="1"/>
</dbReference>
<keyword evidence="5" id="KW-0342">GTP-binding</keyword>
<evidence type="ECO:0000313" key="10">
    <source>
        <dbReference type="Proteomes" id="UP001152622"/>
    </source>
</evidence>
<dbReference type="PANTHER" id="PTHR10751">
    <property type="entry name" value="GUANYLATE BINDING PROTEIN"/>
    <property type="match status" value="1"/>
</dbReference>
<dbReference type="GO" id="GO:0003924">
    <property type="term" value="F:GTPase activity"/>
    <property type="evidence" value="ECO:0007669"/>
    <property type="project" value="InterPro"/>
</dbReference>
<keyword evidence="3" id="KW-0378">Hydrolase</keyword>
<organism evidence="9 10">
    <name type="scientific">Synaphobranchus kaupii</name>
    <name type="common">Kaup's arrowtooth eel</name>
    <dbReference type="NCBI Taxonomy" id="118154"/>
    <lineage>
        <taxon>Eukaryota</taxon>
        <taxon>Metazoa</taxon>
        <taxon>Chordata</taxon>
        <taxon>Craniata</taxon>
        <taxon>Vertebrata</taxon>
        <taxon>Euteleostomi</taxon>
        <taxon>Actinopterygii</taxon>
        <taxon>Neopterygii</taxon>
        <taxon>Teleostei</taxon>
        <taxon>Anguilliformes</taxon>
        <taxon>Synaphobranchidae</taxon>
        <taxon>Synaphobranchus</taxon>
    </lineage>
</organism>
<dbReference type="OrthoDB" id="2135133at2759"/>
<dbReference type="GO" id="GO:0045087">
    <property type="term" value="P:innate immune response"/>
    <property type="evidence" value="ECO:0007669"/>
    <property type="project" value="UniProtKB-KW"/>
</dbReference>
<feature type="compositionally biased region" description="Acidic residues" evidence="7">
    <location>
        <begin position="511"/>
        <end position="520"/>
    </location>
</feature>
<evidence type="ECO:0000256" key="6">
    <source>
        <dbReference type="PROSITE-ProRule" id="PRU01052"/>
    </source>
</evidence>
<dbReference type="AlphaFoldDB" id="A0A9Q1E5V3"/>
<comment type="caution">
    <text evidence="9">The sequence shown here is derived from an EMBL/GenBank/DDBJ whole genome shotgun (WGS) entry which is preliminary data.</text>
</comment>
<dbReference type="InterPro" id="IPR036543">
    <property type="entry name" value="Guanylate-bd_C_sf"/>
</dbReference>
<keyword evidence="10" id="KW-1185">Reference proteome</keyword>
<dbReference type="InterPro" id="IPR030386">
    <property type="entry name" value="G_GB1_RHD3_dom"/>
</dbReference>
<feature type="region of interest" description="Disordered" evidence="7">
    <location>
        <begin position="468"/>
        <end position="534"/>
    </location>
</feature>
<dbReference type="SUPFAM" id="SSF48340">
    <property type="entry name" value="Interferon-induced guanylate-binding protein 1 (GBP1), C-terminal domain"/>
    <property type="match status" value="1"/>
</dbReference>
<dbReference type="Gene3D" id="3.40.50.300">
    <property type="entry name" value="P-loop containing nucleotide triphosphate hydrolases"/>
    <property type="match status" value="1"/>
</dbReference>
<dbReference type="InterPro" id="IPR027417">
    <property type="entry name" value="P-loop_NTPase"/>
</dbReference>
<proteinExistence type="inferred from homology"/>
<keyword evidence="1" id="KW-0399">Innate immunity</keyword>
<dbReference type="PROSITE" id="PS51715">
    <property type="entry name" value="G_GB1_RHD3"/>
    <property type="match status" value="1"/>
</dbReference>
<name>A0A9Q1E5V3_SYNKA</name>
<feature type="compositionally biased region" description="Gly residues" evidence="7">
    <location>
        <begin position="485"/>
        <end position="494"/>
    </location>
</feature>
<evidence type="ECO:0000256" key="7">
    <source>
        <dbReference type="SAM" id="MobiDB-lite"/>
    </source>
</evidence>
<dbReference type="InterPro" id="IPR015894">
    <property type="entry name" value="Guanylate-bd_N"/>
</dbReference>
<protein>
    <recommendedName>
        <fullName evidence="8">GB1/RHD3-type G domain-containing protein</fullName>
    </recommendedName>
</protein>
<feature type="domain" description="GB1/RHD3-type G" evidence="8">
    <location>
        <begin position="36"/>
        <end position="282"/>
    </location>
</feature>
<dbReference type="InterPro" id="IPR003191">
    <property type="entry name" value="Guanylate-bd/ATL_C"/>
</dbReference>
<evidence type="ECO:0000256" key="4">
    <source>
        <dbReference type="ARBA" id="ARBA00022859"/>
    </source>
</evidence>
<dbReference type="Proteomes" id="UP001152622">
    <property type="component" value="Chromosome 24"/>
</dbReference>
<evidence type="ECO:0000256" key="2">
    <source>
        <dbReference type="ARBA" id="ARBA00022741"/>
    </source>
</evidence>
<dbReference type="SUPFAM" id="SSF52540">
    <property type="entry name" value="P-loop containing nucleoside triphosphate hydrolases"/>
    <property type="match status" value="1"/>
</dbReference>
<dbReference type="EMBL" id="JAINUF010000024">
    <property type="protein sequence ID" value="KAJ8332795.1"/>
    <property type="molecule type" value="Genomic_DNA"/>
</dbReference>
<evidence type="ECO:0000256" key="3">
    <source>
        <dbReference type="ARBA" id="ARBA00022801"/>
    </source>
</evidence>
<evidence type="ECO:0000259" key="8">
    <source>
        <dbReference type="PROSITE" id="PS51715"/>
    </source>
</evidence>
<sequence>MASRVTVMESPLCLIENTDGNLCVNPEAVDILMGINQPVVVVAVVGLYRTGKSYLMNKLAGKKHGFALGATVQSKTKGIWMWALPHPIRAGHALVLLDTEGLGDVEKGDQKNDAWIFSLAILLSSTLVYNSRGTIDNQAIENLQYVTELTERIKVKSPSGDSSSGDDDDGADAQFVQFFPKFVWAVRDFTLELKIDGRDVKEDQYLEHALSLKRGKDRKTTDYNLPRECIRNYFPSRRCFVFMTPASPEHMSRLESLNEGDLCPSFLTVTTNFCNYIFENSSVKTVKGGLAVTGRMLGHLAKSYVDTIARGDVPCLENAVLTMAKIENEAAGERCPEGHRLCDTLATKTFMSRSFKDDGGEHLKDLAEAIAKHHADLLCQNEEASEALCRKLLSELSAPMAKKMQEGFYAKPGGYELYCADNDSVVAQFRSKPNRGVRAEEVLEQFLKEKSVESNSILQADNKLSEQERKIHEQNQKAALLGAAKTGGGGATGGDGEDTGGRAEGPGGEDPHDEGEDGEEEWKVQQAEADKAMQ</sequence>
<gene>
    <name evidence="9" type="ORF">SKAU_G00416910</name>
</gene>